<feature type="transmembrane region" description="Helical" evidence="1">
    <location>
        <begin position="197"/>
        <end position="218"/>
    </location>
</feature>
<comment type="caution">
    <text evidence="2">The sequence shown here is derived from an EMBL/GenBank/DDBJ whole genome shotgun (WGS) entry which is preliminary data.</text>
</comment>
<keyword evidence="1" id="KW-1133">Transmembrane helix</keyword>
<dbReference type="PANTHER" id="PTHR32251:SF23">
    <property type="entry name" value="3-OXO-5-ALPHA-STEROID 4-DEHYDROGENASE (DUF1295)"/>
    <property type="match status" value="1"/>
</dbReference>
<evidence type="ECO:0008006" key="4">
    <source>
        <dbReference type="Google" id="ProtNLM"/>
    </source>
</evidence>
<evidence type="ECO:0000256" key="1">
    <source>
        <dbReference type="SAM" id="Phobius"/>
    </source>
</evidence>
<keyword evidence="1" id="KW-0472">Membrane</keyword>
<evidence type="ECO:0000313" key="2">
    <source>
        <dbReference type="EMBL" id="KAK3055624.1"/>
    </source>
</evidence>
<dbReference type="AlphaFoldDB" id="A0AAJ0GAH6"/>
<dbReference type="PANTHER" id="PTHR32251">
    <property type="entry name" value="3-OXO-5-ALPHA-STEROID 4-DEHYDROGENASE"/>
    <property type="match status" value="1"/>
</dbReference>
<proteinExistence type="predicted"/>
<dbReference type="Proteomes" id="UP001271007">
    <property type="component" value="Unassembled WGS sequence"/>
</dbReference>
<gene>
    <name evidence="2" type="ORF">LTR09_003545</name>
</gene>
<dbReference type="Pfam" id="PF06966">
    <property type="entry name" value="DUF1295"/>
    <property type="match status" value="1"/>
</dbReference>
<feature type="transmembrane region" description="Helical" evidence="1">
    <location>
        <begin position="60"/>
        <end position="78"/>
    </location>
</feature>
<name>A0AAJ0GAH6_9PEZI</name>
<organism evidence="2 3">
    <name type="scientific">Extremus antarcticus</name>
    <dbReference type="NCBI Taxonomy" id="702011"/>
    <lineage>
        <taxon>Eukaryota</taxon>
        <taxon>Fungi</taxon>
        <taxon>Dikarya</taxon>
        <taxon>Ascomycota</taxon>
        <taxon>Pezizomycotina</taxon>
        <taxon>Dothideomycetes</taxon>
        <taxon>Dothideomycetidae</taxon>
        <taxon>Mycosphaerellales</taxon>
        <taxon>Extremaceae</taxon>
        <taxon>Extremus</taxon>
    </lineage>
</organism>
<accession>A0AAJ0GAH6</accession>
<reference evidence="2" key="1">
    <citation type="submission" date="2023-04" db="EMBL/GenBank/DDBJ databases">
        <title>Black Yeasts Isolated from many extreme environments.</title>
        <authorList>
            <person name="Coleine C."/>
            <person name="Stajich J.E."/>
            <person name="Selbmann L."/>
        </authorList>
    </citation>
    <scope>NUCLEOTIDE SEQUENCE</scope>
    <source>
        <strain evidence="2">CCFEE 5312</strain>
    </source>
</reference>
<keyword evidence="1" id="KW-0812">Transmembrane</keyword>
<dbReference type="Gene3D" id="1.20.120.1630">
    <property type="match status" value="1"/>
</dbReference>
<dbReference type="InterPro" id="IPR010721">
    <property type="entry name" value="UstE-like"/>
</dbReference>
<sequence>MLLPNTVTALPIITSLSDCADFSKTVEPYLPQLYAFPSNFLAALGNTDALKHLYLSTNPIISGLVFSISTFPIFFTVSEINKNYSQVDRVWSILPTLYHIHYAVWARLNGLPTQRVDNVLAFSVLWSLRLTFNYWRRGGYQVGSEDYRWKIIEKKVGRAAFTVLNILFISTLQIILLQAVTTPTYLLLLASRLDPTLSLLETSLARFLILLVVIEYFADQQQWNYHAAKNSYTSTAKVPSGWTRAQMDRGFNTTGLWRFSRHPNFAAEQAIWVTLYLWGAWRTGTWMNWTAVGMVAYLGVFAGSTPITERISAGKYPEYELYQKKVGKFLPLGLGWDEEEMKEEGSRLTAAAGKGKGKKQ</sequence>
<evidence type="ECO:0000313" key="3">
    <source>
        <dbReference type="Proteomes" id="UP001271007"/>
    </source>
</evidence>
<dbReference type="GO" id="GO:0016020">
    <property type="term" value="C:membrane"/>
    <property type="evidence" value="ECO:0007669"/>
    <property type="project" value="TreeGrafter"/>
</dbReference>
<feature type="transmembrane region" description="Helical" evidence="1">
    <location>
        <begin position="156"/>
        <end position="177"/>
    </location>
</feature>
<keyword evidence="3" id="KW-1185">Reference proteome</keyword>
<dbReference type="EMBL" id="JAWDJX010000008">
    <property type="protein sequence ID" value="KAK3055624.1"/>
    <property type="molecule type" value="Genomic_DNA"/>
</dbReference>
<protein>
    <recommendedName>
        <fullName evidence="4">DUF1295-domain-containing protein</fullName>
    </recommendedName>
</protein>